<dbReference type="EMBL" id="JASPKY010000021">
    <property type="protein sequence ID" value="KAK9752352.1"/>
    <property type="molecule type" value="Genomic_DNA"/>
</dbReference>
<keyword evidence="1" id="KW-1133">Transmembrane helix</keyword>
<dbReference type="InterPro" id="IPR037272">
    <property type="entry name" value="SNS_sf"/>
</dbReference>
<keyword evidence="3" id="KW-1185">Reference proteome</keyword>
<feature type="transmembrane region" description="Helical" evidence="1">
    <location>
        <begin position="210"/>
        <end position="231"/>
    </location>
</feature>
<dbReference type="SUPFAM" id="SSF161070">
    <property type="entry name" value="SNF-like"/>
    <property type="match status" value="1"/>
</dbReference>
<feature type="transmembrane region" description="Helical" evidence="1">
    <location>
        <begin position="280"/>
        <end position="302"/>
    </location>
</feature>
<feature type="transmembrane region" description="Helical" evidence="1">
    <location>
        <begin position="238"/>
        <end position="260"/>
    </location>
</feature>
<evidence type="ECO:0000313" key="2">
    <source>
        <dbReference type="EMBL" id="KAK9752352.1"/>
    </source>
</evidence>
<feature type="transmembrane region" description="Helical" evidence="1">
    <location>
        <begin position="314"/>
        <end position="338"/>
    </location>
</feature>
<evidence type="ECO:0000256" key="1">
    <source>
        <dbReference type="SAM" id="Phobius"/>
    </source>
</evidence>
<comment type="caution">
    <text evidence="2">The sequence shown here is derived from an EMBL/GenBank/DDBJ whole genome shotgun (WGS) entry which is preliminary data.</text>
</comment>
<proteinExistence type="predicted"/>
<gene>
    <name evidence="2" type="ORF">QE152_g4312</name>
</gene>
<name>A0AAW1N1B8_POPJA</name>
<organism evidence="2 3">
    <name type="scientific">Popillia japonica</name>
    <name type="common">Japanese beetle</name>
    <dbReference type="NCBI Taxonomy" id="7064"/>
    <lineage>
        <taxon>Eukaryota</taxon>
        <taxon>Metazoa</taxon>
        <taxon>Ecdysozoa</taxon>
        <taxon>Arthropoda</taxon>
        <taxon>Hexapoda</taxon>
        <taxon>Insecta</taxon>
        <taxon>Pterygota</taxon>
        <taxon>Neoptera</taxon>
        <taxon>Endopterygota</taxon>
        <taxon>Coleoptera</taxon>
        <taxon>Polyphaga</taxon>
        <taxon>Scarabaeiformia</taxon>
        <taxon>Scarabaeidae</taxon>
        <taxon>Rutelinae</taxon>
        <taxon>Popillia</taxon>
    </lineage>
</organism>
<accession>A0AAW1N1B8</accession>
<protein>
    <submittedName>
        <fullName evidence="2">Uncharacterized protein</fullName>
    </submittedName>
</protein>
<reference evidence="2 3" key="1">
    <citation type="journal article" date="2024" name="BMC Genomics">
        <title>De novo assembly and annotation of Popillia japonica's genome with initial clues to its potential as an invasive pest.</title>
        <authorList>
            <person name="Cucini C."/>
            <person name="Boschi S."/>
            <person name="Funari R."/>
            <person name="Cardaioli E."/>
            <person name="Iannotti N."/>
            <person name="Marturano G."/>
            <person name="Paoli F."/>
            <person name="Bruttini M."/>
            <person name="Carapelli A."/>
            <person name="Frati F."/>
            <person name="Nardi F."/>
        </authorList>
    </citation>
    <scope>NUCLEOTIDE SEQUENCE [LARGE SCALE GENOMIC DNA]</scope>
    <source>
        <strain evidence="2">DMR45628</strain>
    </source>
</reference>
<keyword evidence="1" id="KW-0812">Transmembrane</keyword>
<feature type="transmembrane region" description="Helical" evidence="1">
    <location>
        <begin position="386"/>
        <end position="406"/>
    </location>
</feature>
<dbReference type="Proteomes" id="UP001458880">
    <property type="component" value="Unassembled WGS sequence"/>
</dbReference>
<dbReference type="AlphaFoldDB" id="A0AAW1N1B8"/>
<evidence type="ECO:0000313" key="3">
    <source>
        <dbReference type="Proteomes" id="UP001458880"/>
    </source>
</evidence>
<sequence length="463" mass="52864">MGLLVDIPKSGCGNTNDGNTGRRFFANPNLSAEITGVDKELINWFAVILRTINLGYEIEIQKFEQYCLKTAQHYSSLYNWYMPLSVHKLLIHESIIAQEPLLPIGIGYTMMVSQMFRSGQNIFAAAEVLLFSFDLTSSEKRRAALDCTYGAYSKFCHTPNHDLSNITGSDCDLILSKRNDTHYAFTAFQFYVRSYVVGYMRRDKKVIVNVRLMITMLGLWMLVFLISTLGLSRIKKVTVNGAIVLAILLLIVCSYTIIFIETNATSRTEYENKSRSIFNFQLWVDMVGTVGDDFVLSATIWLSSLIGRDYTPEMAVLTTTALKISMCIALFCFSARIMQGIYTLYGMRATQCFFDTGNELIVGVIPEWFHRSEFGGIASLLWHMSMLYYALVSVIYCIIGLVNSLMEKFTFLSKYRMILYFGFSNNRRLQLYQWETTSEVLDYILEICPINCDGFECVYVILI</sequence>
<keyword evidence="1" id="KW-0472">Membrane</keyword>